<dbReference type="RefSeq" id="WP_262655631.1">
    <property type="nucleotide sequence ID" value="NZ_JAOQKE010000023.1"/>
</dbReference>
<dbReference type="InterPro" id="IPR014940">
    <property type="entry name" value="BAAT_C"/>
</dbReference>
<keyword evidence="2" id="KW-0378">Hydrolase</keyword>
<name>A0ABT2SPE1_9FIRM</name>
<evidence type="ECO:0000313" key="2">
    <source>
        <dbReference type="EMBL" id="MCU6726364.1"/>
    </source>
</evidence>
<dbReference type="SUPFAM" id="SSF53474">
    <property type="entry name" value="alpha/beta-Hydrolases"/>
    <property type="match status" value="1"/>
</dbReference>
<comment type="caution">
    <text evidence="2">The sequence shown here is derived from an EMBL/GenBank/DDBJ whole genome shotgun (WGS) entry which is preliminary data.</text>
</comment>
<proteinExistence type="predicted"/>
<feature type="domain" description="BAAT/Acyl-CoA thioester hydrolase C-terminal" evidence="1">
    <location>
        <begin position="58"/>
        <end position="107"/>
    </location>
</feature>
<dbReference type="PANTHER" id="PTHR43265">
    <property type="entry name" value="ESTERASE ESTD"/>
    <property type="match status" value="1"/>
</dbReference>
<evidence type="ECO:0000259" key="1">
    <source>
        <dbReference type="Pfam" id="PF08840"/>
    </source>
</evidence>
<dbReference type="PANTHER" id="PTHR43265:SF1">
    <property type="entry name" value="ESTERASE ESTD"/>
    <property type="match status" value="1"/>
</dbReference>
<dbReference type="Gene3D" id="3.40.50.1820">
    <property type="entry name" value="alpha/beta hydrolase"/>
    <property type="match status" value="1"/>
</dbReference>
<dbReference type="EMBL" id="JAOQKE010000023">
    <property type="protein sequence ID" value="MCU6726364.1"/>
    <property type="molecule type" value="Genomic_DNA"/>
</dbReference>
<keyword evidence="3" id="KW-1185">Reference proteome</keyword>
<organism evidence="2 3">
    <name type="scientific">Muricoprocola aceti</name>
    <dbReference type="NCBI Taxonomy" id="2981772"/>
    <lineage>
        <taxon>Bacteria</taxon>
        <taxon>Bacillati</taxon>
        <taxon>Bacillota</taxon>
        <taxon>Clostridia</taxon>
        <taxon>Lachnospirales</taxon>
        <taxon>Lachnospiraceae</taxon>
        <taxon>Muricoprocola</taxon>
    </lineage>
</organism>
<evidence type="ECO:0000313" key="3">
    <source>
        <dbReference type="Proteomes" id="UP001652338"/>
    </source>
</evidence>
<accession>A0ABT2SPE1</accession>
<gene>
    <name evidence="2" type="ORF">OCV47_13675</name>
</gene>
<protein>
    <submittedName>
        <fullName evidence="2">Serine hydrolase family protein</fullName>
    </submittedName>
</protein>
<sequence length="162" mass="18373">MPWNRITKKEVGNLFAEMSKRLLSIGIASIRLDYAGCGDSKACQTKLSFCGEVNDAKKVYQYLYTQDFIDCNNIGILGFSQGARVMAELLKEVHSIKFAISWSGACHDGIGVFKGWFDEYYQEALENGYAKIPMFWRENLLFSKNLQNKTACVSSLKMIFFS</sequence>
<dbReference type="GO" id="GO:0016787">
    <property type="term" value="F:hydrolase activity"/>
    <property type="evidence" value="ECO:0007669"/>
    <property type="project" value="UniProtKB-KW"/>
</dbReference>
<dbReference type="InterPro" id="IPR053145">
    <property type="entry name" value="AB_hydrolase_Est10"/>
</dbReference>
<dbReference type="Proteomes" id="UP001652338">
    <property type="component" value="Unassembled WGS sequence"/>
</dbReference>
<reference evidence="2 3" key="1">
    <citation type="journal article" date="2021" name="ISME Commun">
        <title>Automated analysis of genomic sequences facilitates high-throughput and comprehensive description of bacteria.</title>
        <authorList>
            <person name="Hitch T.C.A."/>
        </authorList>
    </citation>
    <scope>NUCLEOTIDE SEQUENCE [LARGE SCALE GENOMIC DNA]</scope>
    <source>
        <strain evidence="2 3">Sanger_29</strain>
    </source>
</reference>
<dbReference type="Pfam" id="PF08840">
    <property type="entry name" value="BAAT_C"/>
    <property type="match status" value="1"/>
</dbReference>
<dbReference type="InterPro" id="IPR029058">
    <property type="entry name" value="AB_hydrolase_fold"/>
</dbReference>